<evidence type="ECO:0000313" key="2">
    <source>
        <dbReference type="EMBL" id="AVX05936.1"/>
    </source>
</evidence>
<name>A0A2R4MJ32_9HYPH</name>
<keyword evidence="2" id="KW-0614">Plasmid</keyword>
<feature type="region of interest" description="Disordered" evidence="1">
    <location>
        <begin position="74"/>
        <end position="117"/>
    </location>
</feature>
<gene>
    <name evidence="2" type="ORF">MXMO3_03433</name>
</gene>
<evidence type="ECO:0000313" key="3">
    <source>
        <dbReference type="Proteomes" id="UP000258927"/>
    </source>
</evidence>
<dbReference type="EMBL" id="CP021331">
    <property type="protein sequence ID" value="AVX05936.1"/>
    <property type="molecule type" value="Genomic_DNA"/>
</dbReference>
<evidence type="ECO:0000256" key="1">
    <source>
        <dbReference type="SAM" id="MobiDB-lite"/>
    </source>
</evidence>
<accession>A0A2R4MJ32</accession>
<sequence>MKTTHPQTTELERRVLAHEKVLQALIAYMSRAEPHFIDHMKERFVEPMKMVRHEHDYRETDDFAEEFIRAVMRLGEDKVPQSKKTDLPNKKSGPLQHRKKQDSADTTSVPHNRIQTRERNGIWEITVDRKFYGDYHQKEHADTAAAHLRCFLR</sequence>
<dbReference type="KEGG" id="mmyr:MXMO3_03433"/>
<geneLocation type="plasmid" evidence="3">
    <name>phl2708x3</name>
</geneLocation>
<organism evidence="2 3">
    <name type="scientific">Maritalea myrionectae</name>
    <dbReference type="NCBI Taxonomy" id="454601"/>
    <lineage>
        <taxon>Bacteria</taxon>
        <taxon>Pseudomonadati</taxon>
        <taxon>Pseudomonadota</taxon>
        <taxon>Alphaproteobacteria</taxon>
        <taxon>Hyphomicrobiales</taxon>
        <taxon>Devosiaceae</taxon>
        <taxon>Maritalea</taxon>
    </lineage>
</organism>
<dbReference type="AlphaFoldDB" id="A0A2R4MJ32"/>
<proteinExistence type="predicted"/>
<dbReference type="RefSeq" id="WP_117397063.1">
    <property type="nucleotide sequence ID" value="NZ_CP021331.1"/>
</dbReference>
<reference evidence="2 3" key="1">
    <citation type="submission" date="2017-05" db="EMBL/GenBank/DDBJ databases">
        <title>Genome Analysis of Maritalea myrionectae HL2708#5.</title>
        <authorList>
            <consortium name="Cotde Inc.-PKNU"/>
            <person name="Jang D."/>
            <person name="Oh H.-M."/>
        </authorList>
    </citation>
    <scope>NUCLEOTIDE SEQUENCE [LARGE SCALE GENOMIC DNA]</scope>
    <source>
        <strain evidence="2 3">HL2708#5</strain>
        <plasmid evidence="3">phl2708x3</plasmid>
    </source>
</reference>
<dbReference type="Proteomes" id="UP000258927">
    <property type="component" value="Plasmid pHL2708X3"/>
</dbReference>
<keyword evidence="3" id="KW-1185">Reference proteome</keyword>
<feature type="compositionally biased region" description="Basic and acidic residues" evidence="1">
    <location>
        <begin position="74"/>
        <end position="89"/>
    </location>
</feature>
<protein>
    <submittedName>
        <fullName evidence="2">Uncharacterized protein</fullName>
    </submittedName>
</protein>